<keyword evidence="4" id="KW-1185">Reference proteome</keyword>
<dbReference type="InterPro" id="IPR050557">
    <property type="entry name" value="RTX_toxin/Mannuronan_C5-epim"/>
</dbReference>
<evidence type="ECO:0000313" key="4">
    <source>
        <dbReference type="Proteomes" id="UP000595460"/>
    </source>
</evidence>
<dbReference type="RefSeq" id="WP_201655737.1">
    <property type="nucleotide sequence ID" value="NZ_CP068047.1"/>
</dbReference>
<dbReference type="EMBL" id="CP068047">
    <property type="protein sequence ID" value="QQR35665.1"/>
    <property type="molecule type" value="Genomic_DNA"/>
</dbReference>
<dbReference type="InterPro" id="IPR011049">
    <property type="entry name" value="Serralysin-like_metalloprot_C"/>
</dbReference>
<evidence type="ECO:0008006" key="5">
    <source>
        <dbReference type="Google" id="ProtNLM"/>
    </source>
</evidence>
<gene>
    <name evidence="3" type="ORF">JI749_15135</name>
</gene>
<dbReference type="SUPFAM" id="SSF51120">
    <property type="entry name" value="beta-Roll"/>
    <property type="match status" value="3"/>
</dbReference>
<protein>
    <recommendedName>
        <fullName evidence="5">Calcium-binding protein</fullName>
    </recommendedName>
</protein>
<dbReference type="InterPro" id="IPR018511">
    <property type="entry name" value="Hemolysin-typ_Ca-bd_CS"/>
</dbReference>
<dbReference type="InterPro" id="IPR001343">
    <property type="entry name" value="Hemolysn_Ca-bd"/>
</dbReference>
<proteinExistence type="predicted"/>
<organism evidence="3 4">
    <name type="scientific">Devosia oryziradicis</name>
    <dbReference type="NCBI Taxonomy" id="2801335"/>
    <lineage>
        <taxon>Bacteria</taxon>
        <taxon>Pseudomonadati</taxon>
        <taxon>Pseudomonadota</taxon>
        <taxon>Alphaproteobacteria</taxon>
        <taxon>Hyphomicrobiales</taxon>
        <taxon>Devosiaceae</taxon>
        <taxon>Devosia</taxon>
    </lineage>
</organism>
<keyword evidence="2" id="KW-0964">Secreted</keyword>
<dbReference type="PANTHER" id="PTHR38340">
    <property type="entry name" value="S-LAYER PROTEIN"/>
    <property type="match status" value="1"/>
</dbReference>
<dbReference type="Proteomes" id="UP000595460">
    <property type="component" value="Chromosome"/>
</dbReference>
<dbReference type="Pfam" id="PF00353">
    <property type="entry name" value="HemolysinCabind"/>
    <property type="match status" value="4"/>
</dbReference>
<dbReference type="PROSITE" id="PS00330">
    <property type="entry name" value="HEMOLYSIN_CALCIUM"/>
    <property type="match status" value="5"/>
</dbReference>
<comment type="subcellular location">
    <subcellularLocation>
        <location evidence="1">Secreted</location>
    </subcellularLocation>
</comment>
<dbReference type="Gene3D" id="2.150.10.10">
    <property type="entry name" value="Serralysin-like metalloprotease, C-terminal"/>
    <property type="match status" value="3"/>
</dbReference>
<sequence length="702" mass="71608">MGVPVQVGGTINLNVGWFPPAGGQYFPHIVGTASGHIFAAWQSVNGYEGGFFGSYGLISTFAAPSGGTQSIDVASLGGGRVGVAWIDQAGDVNLQTLAVSGMRSAVITQATAGQQDSVAIASSRGYVVVVNSSPGAGEGDIYRSAYDSFGNLRFSPDEVTGGVGVAGVQDNPDIAVLANGLQIAVWIDRSDNTIRGSRLDEGARFGEALLLANSVPAASGQDHEVSVTGLASGGFAIAYRAGSGVDGVLQYRIFDQVGQPVTGLLTPAQLGGSDFSPQILGLPDGRFVIVTASNDNIVGQMFNADGTANSNAFTIESNGYVQNQPFLAMLADGRFAVSYSSNGVADGNARDLVMKIFDPRERGIELAGTSDNDDYVGSTFVDTIITGDGDDTVSGGGGADLLKGDAGSDTLRGDAGADRLYGGTGNDALFGGSDNDQLFGGWGADALNGGDGTVDYARYDDAAYGDIRVSLASAAVGTGAAKGDTFTGIEGIITYYGNDYVYGDGGNNYIYTQDGNDNLFGSNGADYLDGGNGLDYARFDDAGYGGLTADLANIVAGTGAAAGDTYVNIEGLILTKNSDYGYGTAGDNYLYGLGGNDTLDGRGGSDYLDGGIGNDSLTGGAGNDIYRYGGAGYGRDTIYGFEGGTGAGDRINLQGAGFANYSAAMASAIQVGNNVEIRINPDDVLVITNFLKGNLAADDFIF</sequence>
<name>A0ABX7BZ16_9HYPH</name>
<evidence type="ECO:0000256" key="1">
    <source>
        <dbReference type="ARBA" id="ARBA00004613"/>
    </source>
</evidence>
<dbReference type="PANTHER" id="PTHR38340:SF1">
    <property type="entry name" value="S-LAYER PROTEIN"/>
    <property type="match status" value="1"/>
</dbReference>
<evidence type="ECO:0000313" key="3">
    <source>
        <dbReference type="EMBL" id="QQR35665.1"/>
    </source>
</evidence>
<reference evidence="3 4" key="1">
    <citation type="submission" date="2021-01" db="EMBL/GenBank/DDBJ databases">
        <title>Genome seq and assembly of Devosia sp. G19.</title>
        <authorList>
            <person name="Chhetri G."/>
        </authorList>
    </citation>
    <scope>NUCLEOTIDE SEQUENCE [LARGE SCALE GENOMIC DNA]</scope>
    <source>
        <strain evidence="3 4">G19</strain>
    </source>
</reference>
<accession>A0ABX7BZ16</accession>
<evidence type="ECO:0000256" key="2">
    <source>
        <dbReference type="ARBA" id="ARBA00022525"/>
    </source>
</evidence>
<dbReference type="PRINTS" id="PR00313">
    <property type="entry name" value="CABNDNGRPT"/>
</dbReference>